<dbReference type="Pfam" id="PF00179">
    <property type="entry name" value="UQ_con"/>
    <property type="match status" value="1"/>
</dbReference>
<evidence type="ECO:0000259" key="3">
    <source>
        <dbReference type="PROSITE" id="PS50127"/>
    </source>
</evidence>
<evidence type="ECO:0000256" key="1">
    <source>
        <dbReference type="SAM" id="MobiDB-lite"/>
    </source>
</evidence>
<proteinExistence type="predicted"/>
<evidence type="ECO:0000256" key="2">
    <source>
        <dbReference type="SAM" id="Phobius"/>
    </source>
</evidence>
<organism evidence="4 5">
    <name type="scientific">Plectus sambesii</name>
    <dbReference type="NCBI Taxonomy" id="2011161"/>
    <lineage>
        <taxon>Eukaryota</taxon>
        <taxon>Metazoa</taxon>
        <taxon>Ecdysozoa</taxon>
        <taxon>Nematoda</taxon>
        <taxon>Chromadorea</taxon>
        <taxon>Plectida</taxon>
        <taxon>Plectina</taxon>
        <taxon>Plectoidea</taxon>
        <taxon>Plectidae</taxon>
        <taxon>Plectus</taxon>
    </lineage>
</organism>
<dbReference type="Proteomes" id="UP000887566">
    <property type="component" value="Unplaced"/>
</dbReference>
<dbReference type="GO" id="GO:0032446">
    <property type="term" value="P:protein modification by small protein conjugation"/>
    <property type="evidence" value="ECO:0007669"/>
    <property type="project" value="UniProtKB-ARBA"/>
</dbReference>
<dbReference type="InterPro" id="IPR000608">
    <property type="entry name" value="UBC"/>
</dbReference>
<dbReference type="PROSITE" id="PS50127">
    <property type="entry name" value="UBC_2"/>
    <property type="match status" value="1"/>
</dbReference>
<feature type="region of interest" description="Disordered" evidence="1">
    <location>
        <begin position="204"/>
        <end position="244"/>
    </location>
</feature>
<dbReference type="WBParaSite" id="PSAMB.scaffold1737size28260.g14583.t1">
    <property type="protein sequence ID" value="PSAMB.scaffold1737size28260.g14583.t1"/>
    <property type="gene ID" value="PSAMB.scaffold1737size28260.g14583"/>
</dbReference>
<sequence>MSAAQYNARNPAVKRLMKEAQELMEPTELYTAQPLDDNLFEWHFTVRGPPDTDFAGGIYHGRIILPTEYPMKPPSIILLTPNGRFELHKKICLSISGYHPESWQPSWSIRTALLAIIGFMPTHGAGAIGSLEYPPEERRKLAKKSTDWLCTECGKVMRDILPPLTAASDAQTAEARELASQIAFKDEKEVAAAKQQKEVEETLKTVEGGVGSTHVDQRIPDDQESPQVRQRRPATPPAPIVDDAAPAVPQLQPASPARPAPVANTTAVHNAVQGGSGSFILIVLLSLMLGALFCRRLFLMNEWRFHSPSEGSSGE</sequence>
<evidence type="ECO:0000313" key="4">
    <source>
        <dbReference type="Proteomes" id="UP000887566"/>
    </source>
</evidence>
<evidence type="ECO:0000313" key="5">
    <source>
        <dbReference type="WBParaSite" id="PSAMB.scaffold1737size28260.g14583.t1"/>
    </source>
</evidence>
<feature type="transmembrane region" description="Helical" evidence="2">
    <location>
        <begin position="279"/>
        <end position="298"/>
    </location>
</feature>
<dbReference type="InterPro" id="IPR016135">
    <property type="entry name" value="UBQ-conjugating_enzyme/RWD"/>
</dbReference>
<dbReference type="SMART" id="SM00212">
    <property type="entry name" value="UBCc"/>
    <property type="match status" value="1"/>
</dbReference>
<keyword evidence="2" id="KW-1133">Transmembrane helix</keyword>
<dbReference type="InterPro" id="IPR050113">
    <property type="entry name" value="Ub_conjugating_enzyme"/>
</dbReference>
<dbReference type="SUPFAM" id="SSF54495">
    <property type="entry name" value="UBC-like"/>
    <property type="match status" value="1"/>
</dbReference>
<dbReference type="PANTHER" id="PTHR24067">
    <property type="entry name" value="UBIQUITIN-CONJUGATING ENZYME E2"/>
    <property type="match status" value="1"/>
</dbReference>
<dbReference type="FunFam" id="3.10.110.10:FF:000086">
    <property type="entry name" value="Ubiquitin-conjugating enzyme E2 J1"/>
    <property type="match status" value="1"/>
</dbReference>
<name>A0A914VAD6_9BILA</name>
<dbReference type="CDD" id="cd23799">
    <property type="entry name" value="UBCc_UBE2J"/>
    <property type="match status" value="1"/>
</dbReference>
<keyword evidence="2" id="KW-0812">Transmembrane</keyword>
<dbReference type="Gene3D" id="3.10.110.10">
    <property type="entry name" value="Ubiquitin Conjugating Enzyme"/>
    <property type="match status" value="1"/>
</dbReference>
<keyword evidence="4" id="KW-1185">Reference proteome</keyword>
<reference evidence="5" key="1">
    <citation type="submission" date="2022-11" db="UniProtKB">
        <authorList>
            <consortium name="WormBaseParasite"/>
        </authorList>
    </citation>
    <scope>IDENTIFICATION</scope>
</reference>
<keyword evidence="2" id="KW-0472">Membrane</keyword>
<accession>A0A914VAD6</accession>
<feature type="domain" description="UBC core" evidence="3">
    <location>
        <begin position="11"/>
        <end position="161"/>
    </location>
</feature>
<protein>
    <submittedName>
        <fullName evidence="5">UBC core domain-containing protein</fullName>
    </submittedName>
</protein>
<dbReference type="AlphaFoldDB" id="A0A914VAD6"/>